<evidence type="ECO:0000256" key="4">
    <source>
        <dbReference type="ARBA" id="ARBA00022519"/>
    </source>
</evidence>
<keyword evidence="4" id="KW-0997">Cell inner membrane</keyword>
<evidence type="ECO:0000256" key="9">
    <source>
        <dbReference type="RuleBase" id="RU363032"/>
    </source>
</evidence>
<sequence>MSVATEKTKTKPTLNWTQFLGRNGENIIFPALGFFALIILWSILAKLTEGKISELPNPSRTFEDSLPYLQNFFSQTQGDEGIFFLTLYSLVRVAFGFVIAMAIAIPLGFLIGTSRQAAKMMNPLIQLGKPISPLAWLPVGIVLFTALLEGAPRNIAQNAPAIFVIVVTSLWPTLINTALGVKSIPKDYWNVSKVLKLSKPQVVTEIMIPSTLPYIFTGMRLSLGIAWLVIVAAEMLTGATGIGFFVWDTYNTGEISLVILSLFVIGIVGLLLDQLVAVVERFVVGKAQLQN</sequence>
<keyword evidence="3" id="KW-1003">Cell membrane</keyword>
<dbReference type="InterPro" id="IPR005889">
    <property type="entry name" value="NtrB"/>
</dbReference>
<evidence type="ECO:0000313" key="11">
    <source>
        <dbReference type="EMBL" id="MCW6036898.1"/>
    </source>
</evidence>
<feature type="transmembrane region" description="Helical" evidence="9">
    <location>
        <begin position="82"/>
        <end position="110"/>
    </location>
</feature>
<dbReference type="Pfam" id="PF00528">
    <property type="entry name" value="BPD_transp_1"/>
    <property type="match status" value="1"/>
</dbReference>
<feature type="transmembrane region" description="Helical" evidence="9">
    <location>
        <begin position="131"/>
        <end position="148"/>
    </location>
</feature>
<dbReference type="InterPro" id="IPR035906">
    <property type="entry name" value="MetI-like_sf"/>
</dbReference>
<feature type="transmembrane region" description="Helical" evidence="9">
    <location>
        <begin position="253"/>
        <end position="272"/>
    </location>
</feature>
<evidence type="ECO:0000256" key="2">
    <source>
        <dbReference type="ARBA" id="ARBA00022448"/>
    </source>
</evidence>
<dbReference type="Gene3D" id="1.10.3720.10">
    <property type="entry name" value="MetI-like"/>
    <property type="match status" value="1"/>
</dbReference>
<feature type="domain" description="ABC transmembrane type-1" evidence="10">
    <location>
        <begin position="86"/>
        <end position="276"/>
    </location>
</feature>
<feature type="transmembrane region" description="Helical" evidence="9">
    <location>
        <begin position="27"/>
        <end position="44"/>
    </location>
</feature>
<proteinExistence type="inferred from homology"/>
<organism evidence="11 12">
    <name type="scientific">Spirulina subsalsa FACHB-351</name>
    <dbReference type="NCBI Taxonomy" id="234711"/>
    <lineage>
        <taxon>Bacteria</taxon>
        <taxon>Bacillati</taxon>
        <taxon>Cyanobacteriota</taxon>
        <taxon>Cyanophyceae</taxon>
        <taxon>Spirulinales</taxon>
        <taxon>Spirulinaceae</taxon>
        <taxon>Spirulina</taxon>
    </lineage>
</organism>
<dbReference type="NCBIfam" id="TIGR01183">
    <property type="entry name" value="ntrB"/>
    <property type="match status" value="1"/>
</dbReference>
<comment type="subcellular location">
    <subcellularLocation>
        <location evidence="1">Cell inner membrane</location>
        <topology evidence="1">Multi-pass membrane protein</topology>
    </subcellularLocation>
    <subcellularLocation>
        <location evidence="9">Cell membrane</location>
        <topology evidence="9">Multi-pass membrane protein</topology>
    </subcellularLocation>
</comment>
<dbReference type="SUPFAM" id="SSF161098">
    <property type="entry name" value="MetI-like"/>
    <property type="match status" value="1"/>
</dbReference>
<keyword evidence="5 9" id="KW-0812">Transmembrane</keyword>
<dbReference type="Proteomes" id="UP001526426">
    <property type="component" value="Unassembled WGS sequence"/>
</dbReference>
<feature type="transmembrane region" description="Helical" evidence="9">
    <location>
        <begin position="160"/>
        <end position="179"/>
    </location>
</feature>
<keyword evidence="7" id="KW-0406">Ion transport</keyword>
<comment type="caution">
    <text evidence="11">The sequence shown here is derived from an EMBL/GenBank/DDBJ whole genome shotgun (WGS) entry which is preliminary data.</text>
</comment>
<feature type="transmembrane region" description="Helical" evidence="9">
    <location>
        <begin position="225"/>
        <end position="247"/>
    </location>
</feature>
<evidence type="ECO:0000256" key="6">
    <source>
        <dbReference type="ARBA" id="ARBA00022989"/>
    </source>
</evidence>
<dbReference type="PROSITE" id="PS50928">
    <property type="entry name" value="ABC_TM1"/>
    <property type="match status" value="1"/>
</dbReference>
<evidence type="ECO:0000313" key="12">
    <source>
        <dbReference type="Proteomes" id="UP001526426"/>
    </source>
</evidence>
<dbReference type="EMBL" id="JAIHOM010000049">
    <property type="protein sequence ID" value="MCW6036898.1"/>
    <property type="molecule type" value="Genomic_DNA"/>
</dbReference>
<dbReference type="PANTHER" id="PTHR30151">
    <property type="entry name" value="ALKANE SULFONATE ABC TRANSPORTER-RELATED, MEMBRANE SUBUNIT"/>
    <property type="match status" value="1"/>
</dbReference>
<keyword evidence="8 9" id="KW-0472">Membrane</keyword>
<name>A0ABT3L5X7_9CYAN</name>
<protein>
    <submittedName>
        <fullName evidence="11">Nitrate ABC transporter permease</fullName>
    </submittedName>
</protein>
<dbReference type="RefSeq" id="WP_265264720.1">
    <property type="nucleotide sequence ID" value="NZ_JAIHOM010000049.1"/>
</dbReference>
<dbReference type="PANTHER" id="PTHR30151:SF7">
    <property type="entry name" value="NITRATE IMPORT PERMEASE PROTEIN NRTB"/>
    <property type="match status" value="1"/>
</dbReference>
<evidence type="ECO:0000256" key="5">
    <source>
        <dbReference type="ARBA" id="ARBA00022692"/>
    </source>
</evidence>
<dbReference type="CDD" id="cd06261">
    <property type="entry name" value="TM_PBP2"/>
    <property type="match status" value="1"/>
</dbReference>
<evidence type="ECO:0000256" key="1">
    <source>
        <dbReference type="ARBA" id="ARBA00004429"/>
    </source>
</evidence>
<accession>A0ABT3L5X7</accession>
<reference evidence="11 12" key="1">
    <citation type="submission" date="2021-08" db="EMBL/GenBank/DDBJ databases">
        <title>Draft genome sequence of Spirulina subsalsa with high tolerance to salinity and hype-accumulation of phycocyanin.</title>
        <authorList>
            <person name="Pei H."/>
            <person name="Jiang L."/>
        </authorList>
    </citation>
    <scope>NUCLEOTIDE SEQUENCE [LARGE SCALE GENOMIC DNA]</scope>
    <source>
        <strain evidence="11 12">FACHB-351</strain>
    </source>
</reference>
<gene>
    <name evidence="11" type="primary">ntrB</name>
    <name evidence="11" type="ORF">K4A83_11575</name>
</gene>
<evidence type="ECO:0000256" key="3">
    <source>
        <dbReference type="ARBA" id="ARBA00022475"/>
    </source>
</evidence>
<evidence type="ECO:0000256" key="8">
    <source>
        <dbReference type="ARBA" id="ARBA00023136"/>
    </source>
</evidence>
<comment type="similarity">
    <text evidence="9">Belongs to the binding-protein-dependent transport system permease family.</text>
</comment>
<keyword evidence="2 9" id="KW-0813">Transport</keyword>
<evidence type="ECO:0000256" key="7">
    <source>
        <dbReference type="ARBA" id="ARBA00023065"/>
    </source>
</evidence>
<keyword evidence="6 9" id="KW-1133">Transmembrane helix</keyword>
<dbReference type="InterPro" id="IPR000515">
    <property type="entry name" value="MetI-like"/>
</dbReference>
<keyword evidence="12" id="KW-1185">Reference proteome</keyword>
<evidence type="ECO:0000259" key="10">
    <source>
        <dbReference type="PROSITE" id="PS50928"/>
    </source>
</evidence>